<evidence type="ECO:0000259" key="1">
    <source>
        <dbReference type="Pfam" id="PF18475"/>
    </source>
</evidence>
<proteinExistence type="predicted"/>
<dbReference type="EMBL" id="NHSF01000068">
    <property type="protein sequence ID" value="MBK5931712.1"/>
    <property type="molecule type" value="Genomic_DNA"/>
</dbReference>
<reference evidence="2" key="1">
    <citation type="submission" date="2017-05" db="EMBL/GenBank/DDBJ databases">
        <authorList>
            <person name="Imhoff J.F."/>
            <person name="Rahn T."/>
            <person name="Kuenzel S."/>
            <person name="Neulinger S.C."/>
        </authorList>
    </citation>
    <scope>NUCLEOTIDE SEQUENCE</scope>
    <source>
        <strain evidence="2">DSM 4395</strain>
    </source>
</reference>
<dbReference type="RefSeq" id="WP_201246549.1">
    <property type="nucleotide sequence ID" value="NZ_NHSF01000068.1"/>
</dbReference>
<comment type="caution">
    <text evidence="2">The sequence shown here is derived from an EMBL/GenBank/DDBJ whole genome shotgun (WGS) entry which is preliminary data.</text>
</comment>
<name>A0AAJ0XHJ3_HALSE</name>
<protein>
    <recommendedName>
        <fullName evidence="1">PIN-like domain-containing protein</fullName>
    </recommendedName>
</protein>
<reference evidence="2" key="2">
    <citation type="journal article" date="2020" name="Microorganisms">
        <title>Osmotic Adaptation and Compatible Solute Biosynthesis of Phototrophic Bacteria as Revealed from Genome Analyses.</title>
        <authorList>
            <person name="Imhoff J.F."/>
            <person name="Rahn T."/>
            <person name="Kunzel S."/>
            <person name="Keller A."/>
            <person name="Neulinger S.C."/>
        </authorList>
    </citation>
    <scope>NUCLEOTIDE SEQUENCE</scope>
    <source>
        <strain evidence="2">DSM 4395</strain>
    </source>
</reference>
<organism evidence="2 3">
    <name type="scientific">Halochromatium salexigens</name>
    <name type="common">Chromatium salexigens</name>
    <dbReference type="NCBI Taxonomy" id="49447"/>
    <lineage>
        <taxon>Bacteria</taxon>
        <taxon>Pseudomonadati</taxon>
        <taxon>Pseudomonadota</taxon>
        <taxon>Gammaproteobacteria</taxon>
        <taxon>Chromatiales</taxon>
        <taxon>Chromatiaceae</taxon>
        <taxon>Halochromatium</taxon>
    </lineage>
</organism>
<dbReference type="AlphaFoldDB" id="A0AAJ0XHJ3"/>
<dbReference type="Proteomes" id="UP001296967">
    <property type="component" value="Unassembled WGS sequence"/>
</dbReference>
<dbReference type="Pfam" id="PF18475">
    <property type="entry name" value="PIN7"/>
    <property type="match status" value="1"/>
</dbReference>
<dbReference type="InterPro" id="IPR041494">
    <property type="entry name" value="PIN7"/>
</dbReference>
<feature type="domain" description="PIN-like" evidence="1">
    <location>
        <begin position="6"/>
        <end position="106"/>
    </location>
</feature>
<accession>A0AAJ0XHJ3</accession>
<gene>
    <name evidence="2" type="ORF">CCR82_14575</name>
</gene>
<sequence>MTTHYLIDYESIQPRQLEGWFTREATITLFVGPQQHRLPIELVMRMQALGERGRYVKIERSGKNALDFHLAFYLGELAAADPQARYRILSKDSGFDSLIAHLQARGLDVERPD</sequence>
<evidence type="ECO:0000313" key="3">
    <source>
        <dbReference type="Proteomes" id="UP001296967"/>
    </source>
</evidence>
<keyword evidence="3" id="KW-1185">Reference proteome</keyword>
<evidence type="ECO:0000313" key="2">
    <source>
        <dbReference type="EMBL" id="MBK5931712.1"/>
    </source>
</evidence>